<reference evidence="1" key="1">
    <citation type="submission" date="2020-04" db="EMBL/GenBank/DDBJ databases">
        <title>A chromosome-scale assembly and high-density genetic map of the yellow drum (Nibea albiflora) genome.</title>
        <authorList>
            <person name="Xu D."/>
            <person name="Zhang W."/>
            <person name="Chen R."/>
            <person name="Tan P."/>
            <person name="Wang L."/>
            <person name="Song H."/>
            <person name="Tian L."/>
            <person name="Zhu Q."/>
            <person name="Wang B."/>
        </authorList>
    </citation>
    <scope>NUCLEOTIDE SEQUENCE</scope>
    <source>
        <strain evidence="1">ZJHYS-2018</strain>
    </source>
</reference>
<evidence type="ECO:0000313" key="2">
    <source>
        <dbReference type="Proteomes" id="UP000805704"/>
    </source>
</evidence>
<comment type="caution">
    <text evidence="1">The sequence shown here is derived from an EMBL/GenBank/DDBJ whole genome shotgun (WGS) entry which is preliminary data.</text>
</comment>
<organism evidence="1 2">
    <name type="scientific">Nibea albiflora</name>
    <name type="common">Yellow drum</name>
    <name type="synonym">Corvina albiflora</name>
    <dbReference type="NCBI Taxonomy" id="240163"/>
    <lineage>
        <taxon>Eukaryota</taxon>
        <taxon>Metazoa</taxon>
        <taxon>Chordata</taxon>
        <taxon>Craniata</taxon>
        <taxon>Vertebrata</taxon>
        <taxon>Euteleostomi</taxon>
        <taxon>Actinopterygii</taxon>
        <taxon>Neopterygii</taxon>
        <taxon>Teleostei</taxon>
        <taxon>Neoteleostei</taxon>
        <taxon>Acanthomorphata</taxon>
        <taxon>Eupercaria</taxon>
        <taxon>Sciaenidae</taxon>
        <taxon>Nibea</taxon>
    </lineage>
</organism>
<dbReference type="EMBL" id="CM024796">
    <property type="protein sequence ID" value="KAG8000735.1"/>
    <property type="molecule type" value="Genomic_DNA"/>
</dbReference>
<feature type="non-terminal residue" evidence="1">
    <location>
        <position position="127"/>
    </location>
</feature>
<proteinExistence type="predicted"/>
<gene>
    <name evidence="1" type="primary">MAP2.3</name>
    <name evidence="1" type="ORF">GBF38_017218</name>
</gene>
<evidence type="ECO:0000313" key="1">
    <source>
        <dbReference type="EMBL" id="KAG8000735.1"/>
    </source>
</evidence>
<sequence>MDKKVTDKPEEIPGQPEEKAATKLSVDTEPVHTETEQEGGEGDVLEKAGAVAEKEIPETHAAIESVVTVEDDFITVVQTIDEAEEPGHSVRFSAPPEAEALCVTGQEEEEEEEESVELAQEADMEAA</sequence>
<name>A0ACB7EFU6_NIBAL</name>
<accession>A0ACB7EFU6</accession>
<keyword evidence="2" id="KW-1185">Reference proteome</keyword>
<protein>
    <submittedName>
        <fullName evidence="1">Microtubule-associated protein 2</fullName>
    </submittedName>
</protein>
<dbReference type="Proteomes" id="UP000805704">
    <property type="component" value="Chromosome 8"/>
</dbReference>